<accession>A0A7W3LV42</accession>
<name>A0A7W3LV42_ACTNM</name>
<gene>
    <name evidence="1" type="ORF">HNR61_006444</name>
</gene>
<protein>
    <recommendedName>
        <fullName evidence="3">Iron-sulfur protein</fullName>
    </recommendedName>
</protein>
<dbReference type="RefSeq" id="WP_182846834.1">
    <property type="nucleotide sequence ID" value="NZ_BAAALP010000052.1"/>
</dbReference>
<evidence type="ECO:0000313" key="2">
    <source>
        <dbReference type="Proteomes" id="UP000572680"/>
    </source>
</evidence>
<organism evidence="1 2">
    <name type="scientific">Actinomadura namibiensis</name>
    <dbReference type="NCBI Taxonomy" id="182080"/>
    <lineage>
        <taxon>Bacteria</taxon>
        <taxon>Bacillati</taxon>
        <taxon>Actinomycetota</taxon>
        <taxon>Actinomycetes</taxon>
        <taxon>Streptosporangiales</taxon>
        <taxon>Thermomonosporaceae</taxon>
        <taxon>Actinomadura</taxon>
    </lineage>
</organism>
<dbReference type="AlphaFoldDB" id="A0A7W3LV42"/>
<proteinExistence type="predicted"/>
<reference evidence="1 2" key="1">
    <citation type="submission" date="2020-08" db="EMBL/GenBank/DDBJ databases">
        <title>Genomic Encyclopedia of Type Strains, Phase IV (KMG-IV): sequencing the most valuable type-strain genomes for metagenomic binning, comparative biology and taxonomic classification.</title>
        <authorList>
            <person name="Goeker M."/>
        </authorList>
    </citation>
    <scope>NUCLEOTIDE SEQUENCE [LARGE SCALE GENOMIC DNA]</scope>
    <source>
        <strain evidence="1 2">DSM 44197</strain>
    </source>
</reference>
<evidence type="ECO:0000313" key="1">
    <source>
        <dbReference type="EMBL" id="MBA8954787.1"/>
    </source>
</evidence>
<evidence type="ECO:0008006" key="3">
    <source>
        <dbReference type="Google" id="ProtNLM"/>
    </source>
</evidence>
<keyword evidence="2" id="KW-1185">Reference proteome</keyword>
<dbReference type="EMBL" id="JACJIA010000010">
    <property type="protein sequence ID" value="MBA8954787.1"/>
    <property type="molecule type" value="Genomic_DNA"/>
</dbReference>
<dbReference type="Proteomes" id="UP000572680">
    <property type="component" value="Unassembled WGS sequence"/>
</dbReference>
<sequence length="199" mass="21819">MTPRRDVAAMDVLHRYAFFATVSMSGPWFLERRVPWVGLDGIAYNEESSSLAVSPARVDCLPDDPVAGSPGTRVVADEERLRRELRGAVAAHLQPVLEAFRPLMRRGPRAMWGLATDELVEGLWYVGRVVGEEKQAVRAAEELLPGGTSPFVGATGFRSCGDEEGSGGGETTRTRINCCLWYTVTPQKPCATCPRRTRP</sequence>
<comment type="caution">
    <text evidence="1">The sequence shown here is derived from an EMBL/GenBank/DDBJ whole genome shotgun (WGS) entry which is preliminary data.</text>
</comment>